<dbReference type="GeneID" id="64600873"/>
<feature type="region of interest" description="Disordered" evidence="1">
    <location>
        <begin position="62"/>
        <end position="88"/>
    </location>
</feature>
<proteinExistence type="predicted"/>
<evidence type="ECO:0000313" key="3">
    <source>
        <dbReference type="Proteomes" id="UP000719766"/>
    </source>
</evidence>
<dbReference type="AlphaFoldDB" id="A0A9P7AI97"/>
<dbReference type="Proteomes" id="UP000719766">
    <property type="component" value="Unassembled WGS sequence"/>
</dbReference>
<sequence length="173" mass="19336">MHFIDTHETLDLSNRTTFFHDNVVVMEVDNLLAGWPTYTIDFTPERPGPLKLVLRLKDASSYRSTDDDDSADEAEGTGKVECTPPAIKEDPDVTMACEATSKDGTQHVSANPVQLHGIFKEGASIVRMREKFTQENDHTWPPRRGFRRMDAEPLTRVSSFMTTPAAVAALKLD</sequence>
<evidence type="ECO:0000256" key="1">
    <source>
        <dbReference type="SAM" id="MobiDB-lite"/>
    </source>
</evidence>
<name>A0A9P7AI97_9AGAM</name>
<accession>A0A9P7AI97</accession>
<evidence type="ECO:0000313" key="2">
    <source>
        <dbReference type="EMBL" id="KAG1789936.1"/>
    </source>
</evidence>
<organism evidence="2 3">
    <name type="scientific">Suillus plorans</name>
    <dbReference type="NCBI Taxonomy" id="116603"/>
    <lineage>
        <taxon>Eukaryota</taxon>
        <taxon>Fungi</taxon>
        <taxon>Dikarya</taxon>
        <taxon>Basidiomycota</taxon>
        <taxon>Agaricomycotina</taxon>
        <taxon>Agaricomycetes</taxon>
        <taxon>Agaricomycetidae</taxon>
        <taxon>Boletales</taxon>
        <taxon>Suillineae</taxon>
        <taxon>Suillaceae</taxon>
        <taxon>Suillus</taxon>
    </lineage>
</organism>
<dbReference type="OrthoDB" id="2650059at2759"/>
<protein>
    <submittedName>
        <fullName evidence="2">Uncharacterized protein</fullName>
    </submittedName>
</protein>
<dbReference type="RefSeq" id="XP_041156942.1">
    <property type="nucleotide sequence ID" value="XM_041307109.1"/>
</dbReference>
<gene>
    <name evidence="2" type="ORF">HD556DRAFT_1446513</name>
</gene>
<keyword evidence="3" id="KW-1185">Reference proteome</keyword>
<comment type="caution">
    <text evidence="2">The sequence shown here is derived from an EMBL/GenBank/DDBJ whole genome shotgun (WGS) entry which is preliminary data.</text>
</comment>
<feature type="compositionally biased region" description="Acidic residues" evidence="1">
    <location>
        <begin position="66"/>
        <end position="75"/>
    </location>
</feature>
<dbReference type="EMBL" id="JABBWE010000054">
    <property type="protein sequence ID" value="KAG1789936.1"/>
    <property type="molecule type" value="Genomic_DNA"/>
</dbReference>
<reference evidence="2" key="1">
    <citation type="journal article" date="2020" name="New Phytol.">
        <title>Comparative genomics reveals dynamic genome evolution in host specialist ectomycorrhizal fungi.</title>
        <authorList>
            <person name="Lofgren L.A."/>
            <person name="Nguyen N.H."/>
            <person name="Vilgalys R."/>
            <person name="Ruytinx J."/>
            <person name="Liao H.L."/>
            <person name="Branco S."/>
            <person name="Kuo A."/>
            <person name="LaButti K."/>
            <person name="Lipzen A."/>
            <person name="Andreopoulos W."/>
            <person name="Pangilinan J."/>
            <person name="Riley R."/>
            <person name="Hundley H."/>
            <person name="Na H."/>
            <person name="Barry K."/>
            <person name="Grigoriev I.V."/>
            <person name="Stajich J.E."/>
            <person name="Kennedy P.G."/>
        </authorList>
    </citation>
    <scope>NUCLEOTIDE SEQUENCE</scope>
    <source>
        <strain evidence="2">S12</strain>
    </source>
</reference>